<evidence type="ECO:0000313" key="3">
    <source>
        <dbReference type="Proteomes" id="UP001183586"/>
    </source>
</evidence>
<protein>
    <submittedName>
        <fullName evidence="2">Helix-turn-helix domain-containing protein</fullName>
    </submittedName>
</protein>
<keyword evidence="3" id="KW-1185">Reference proteome</keyword>
<feature type="region of interest" description="Disordered" evidence="1">
    <location>
        <begin position="103"/>
        <end position="142"/>
    </location>
</feature>
<reference evidence="3" key="1">
    <citation type="submission" date="2023-07" db="EMBL/GenBank/DDBJ databases">
        <title>30 novel species of actinomycetes from the DSMZ collection.</title>
        <authorList>
            <person name="Nouioui I."/>
        </authorList>
    </citation>
    <scope>NUCLEOTIDE SEQUENCE [LARGE SCALE GENOMIC DNA]</scope>
    <source>
        <strain evidence="3">DSM 41921</strain>
    </source>
</reference>
<evidence type="ECO:0000313" key="2">
    <source>
        <dbReference type="EMBL" id="MDT0388449.1"/>
    </source>
</evidence>
<evidence type="ECO:0000256" key="1">
    <source>
        <dbReference type="SAM" id="MobiDB-lite"/>
    </source>
</evidence>
<name>A0ABU2P8H5_9ACTN</name>
<organism evidence="2 3">
    <name type="scientific">Streptomyces dubilierae</name>
    <dbReference type="NCBI Taxonomy" id="3075533"/>
    <lineage>
        <taxon>Bacteria</taxon>
        <taxon>Bacillati</taxon>
        <taxon>Actinomycetota</taxon>
        <taxon>Actinomycetes</taxon>
        <taxon>Kitasatosporales</taxon>
        <taxon>Streptomycetaceae</taxon>
        <taxon>Streptomyces</taxon>
    </lineage>
</organism>
<dbReference type="RefSeq" id="WP_311681540.1">
    <property type="nucleotide sequence ID" value="NZ_JAVREU010000004.1"/>
</dbReference>
<dbReference type="EMBL" id="JAVREU010000004">
    <property type="protein sequence ID" value="MDT0388449.1"/>
    <property type="molecule type" value="Genomic_DNA"/>
</dbReference>
<accession>A0ABU2P8H5</accession>
<feature type="compositionally biased region" description="Polar residues" evidence="1">
    <location>
        <begin position="1"/>
        <end position="20"/>
    </location>
</feature>
<dbReference type="Proteomes" id="UP001183586">
    <property type="component" value="Unassembled WGS sequence"/>
</dbReference>
<gene>
    <name evidence="2" type="ORF">RM641_13520</name>
</gene>
<proteinExistence type="predicted"/>
<comment type="caution">
    <text evidence="2">The sequence shown here is derived from an EMBL/GenBank/DDBJ whole genome shotgun (WGS) entry which is preliminary data.</text>
</comment>
<feature type="region of interest" description="Disordered" evidence="1">
    <location>
        <begin position="1"/>
        <end position="21"/>
    </location>
</feature>
<sequence>MTEQHPSAPSRAQSGTSGVQHVTERHDDHFTVVGNHLAQHPDLSLTAIGLAVHIQSLPAGTPVGIKALAGKFPEGEIRIAAALRELEAHGYLARPRERLQSGRVVTRTVSYNKPRTAADPEPRPAPATPRPEGKAAPLPDRSAASDVLTGLRVLDSRLLLSERDVRRLAPAVTAWLERGVPAEAVRRALTTGLPTAPIQHPAALLAHRLTALLPPPLPAAPPPSPPVVRPDPLQTCDGCDRAFRAPHPGHCRDCRTDAHRAA</sequence>